<reference evidence="6 7" key="1">
    <citation type="journal article" date="2008" name="Nature">
        <title>Genome analysis of the platypus reveals unique signatures of evolution.</title>
        <authorList>
            <person name="Warren W.C."/>
            <person name="Hillier L.W."/>
            <person name="Marshall Graves J.A."/>
            <person name="Birney E."/>
            <person name="Ponting C.P."/>
            <person name="Grutzner F."/>
            <person name="Belov K."/>
            <person name="Miller W."/>
            <person name="Clarke L."/>
            <person name="Chinwalla A.T."/>
            <person name="Yang S.P."/>
            <person name="Heger A."/>
            <person name="Locke D.P."/>
            <person name="Miethke P."/>
            <person name="Waters P.D."/>
            <person name="Veyrunes F."/>
            <person name="Fulton L."/>
            <person name="Fulton B."/>
            <person name="Graves T."/>
            <person name="Wallis J."/>
            <person name="Puente X.S."/>
            <person name="Lopez-Otin C."/>
            <person name="Ordonez G.R."/>
            <person name="Eichler E.E."/>
            <person name="Chen L."/>
            <person name="Cheng Z."/>
            <person name="Deakin J.E."/>
            <person name="Alsop A."/>
            <person name="Thompson K."/>
            <person name="Kirby P."/>
            <person name="Papenfuss A.T."/>
            <person name="Wakefield M.J."/>
            <person name="Olender T."/>
            <person name="Lancet D."/>
            <person name="Huttley G.A."/>
            <person name="Smit A.F."/>
            <person name="Pask A."/>
            <person name="Temple-Smith P."/>
            <person name="Batzer M.A."/>
            <person name="Walker J.A."/>
            <person name="Konkel M.K."/>
            <person name="Harris R.S."/>
            <person name="Whittington C.M."/>
            <person name="Wong E.S."/>
            <person name="Gemmell N.J."/>
            <person name="Buschiazzo E."/>
            <person name="Vargas Jentzsch I.M."/>
            <person name="Merkel A."/>
            <person name="Schmitz J."/>
            <person name="Zemann A."/>
            <person name="Churakov G."/>
            <person name="Kriegs J.O."/>
            <person name="Brosius J."/>
            <person name="Murchison E.P."/>
            <person name="Sachidanandam R."/>
            <person name="Smith C."/>
            <person name="Hannon G.J."/>
            <person name="Tsend-Ayush E."/>
            <person name="McMillan D."/>
            <person name="Attenborough R."/>
            <person name="Rens W."/>
            <person name="Ferguson-Smith M."/>
            <person name="Lefevre C.M."/>
            <person name="Sharp J.A."/>
            <person name="Nicholas K.R."/>
            <person name="Ray D.A."/>
            <person name="Kube M."/>
            <person name="Reinhardt R."/>
            <person name="Pringle T.H."/>
            <person name="Taylor J."/>
            <person name="Jones R.C."/>
            <person name="Nixon B."/>
            <person name="Dacheux J.L."/>
            <person name="Niwa H."/>
            <person name="Sekita Y."/>
            <person name="Huang X."/>
            <person name="Stark A."/>
            <person name="Kheradpour P."/>
            <person name="Kellis M."/>
            <person name="Flicek P."/>
            <person name="Chen Y."/>
            <person name="Webber C."/>
            <person name="Hardison R."/>
            <person name="Nelson J."/>
            <person name="Hallsworth-Pepin K."/>
            <person name="Delehaunty K."/>
            <person name="Markovic C."/>
            <person name="Minx P."/>
            <person name="Feng Y."/>
            <person name="Kremitzki C."/>
            <person name="Mitreva M."/>
            <person name="Glasscock J."/>
            <person name="Wylie T."/>
            <person name="Wohldmann P."/>
            <person name="Thiru P."/>
            <person name="Nhan M.N."/>
            <person name="Pohl C.S."/>
            <person name="Smith S.M."/>
            <person name="Hou S."/>
            <person name="Nefedov M."/>
            <person name="de Jong P.J."/>
            <person name="Renfree M.B."/>
            <person name="Mardis E.R."/>
            <person name="Wilson R.K."/>
        </authorList>
    </citation>
    <scope>NUCLEOTIDE SEQUENCE [LARGE SCALE GENOMIC DNA]</scope>
    <source>
        <strain evidence="6 7">Glennie</strain>
    </source>
</reference>
<name>A0A6I8PB12_ORNAN</name>
<dbReference type="CDD" id="cd23699">
    <property type="entry name" value="At5g63150_CTD"/>
    <property type="match status" value="1"/>
</dbReference>
<keyword evidence="7" id="KW-1185">Reference proteome</keyword>
<organism evidence="6 7">
    <name type="scientific">Ornithorhynchus anatinus</name>
    <name type="common">Duckbill platypus</name>
    <dbReference type="NCBI Taxonomy" id="9258"/>
    <lineage>
        <taxon>Eukaryota</taxon>
        <taxon>Metazoa</taxon>
        <taxon>Chordata</taxon>
        <taxon>Craniata</taxon>
        <taxon>Vertebrata</taxon>
        <taxon>Euteleostomi</taxon>
        <taxon>Mammalia</taxon>
        <taxon>Monotremata</taxon>
        <taxon>Ornithorhynchidae</taxon>
        <taxon>Ornithorhynchus</taxon>
    </lineage>
</organism>
<dbReference type="GO" id="GO:0005654">
    <property type="term" value="C:nucleoplasm"/>
    <property type="evidence" value="ECO:0007669"/>
    <property type="project" value="Ensembl"/>
</dbReference>
<dbReference type="AlphaFoldDB" id="A0A6I8PB12"/>
<dbReference type="InterPro" id="IPR013177">
    <property type="entry name" value="Ribosomal_mS38_C"/>
</dbReference>
<dbReference type="PANTHER" id="PTHR32035">
    <property type="entry name" value="AURORA KINASE A-INTERACTING PROTEIN"/>
    <property type="match status" value="1"/>
</dbReference>
<keyword evidence="2" id="KW-0496">Mitochondrion</keyword>
<dbReference type="PANTHER" id="PTHR32035:SF3">
    <property type="entry name" value="SMALL RIBOSOMAL SUBUNIT PROTEIN MS38"/>
    <property type="match status" value="1"/>
</dbReference>
<evidence type="ECO:0000313" key="7">
    <source>
        <dbReference type="Proteomes" id="UP000002279"/>
    </source>
</evidence>
<comment type="subcellular location">
    <subcellularLocation>
        <location evidence="1">Mitochondrion</location>
    </subcellularLocation>
</comment>
<evidence type="ECO:0000259" key="5">
    <source>
        <dbReference type="SMART" id="SM01155"/>
    </source>
</evidence>
<evidence type="ECO:0000256" key="4">
    <source>
        <dbReference type="ARBA" id="ARBA00035682"/>
    </source>
</evidence>
<accession>A0A6I8PB12</accession>
<dbReference type="Proteomes" id="UP000002279">
    <property type="component" value="Chromosome 5"/>
</dbReference>
<feature type="domain" description="Ribosomal protein mS38 C-terminal" evidence="5">
    <location>
        <begin position="124"/>
        <end position="157"/>
    </location>
</feature>
<dbReference type="GO" id="GO:0045862">
    <property type="term" value="P:positive regulation of proteolysis"/>
    <property type="evidence" value="ECO:0007669"/>
    <property type="project" value="Ensembl"/>
</dbReference>
<proteinExistence type="inferred from homology"/>
<evidence type="ECO:0000313" key="6">
    <source>
        <dbReference type="Ensembl" id="ENSOANP00000049966.1"/>
    </source>
</evidence>
<evidence type="ECO:0000256" key="1">
    <source>
        <dbReference type="ARBA" id="ARBA00004173"/>
    </source>
</evidence>
<protein>
    <recommendedName>
        <fullName evidence="4">Small ribosomal subunit protein mS38</fullName>
    </recommendedName>
</protein>
<comment type="similarity">
    <text evidence="3">Belongs to the mitochondrion-specific ribosomal protein mS38 family.</text>
</comment>
<dbReference type="OMA" id="GWTTPKI"/>
<dbReference type="GeneTree" id="ENSGT00390000012802"/>
<dbReference type="GO" id="GO:0005759">
    <property type="term" value="C:mitochondrial matrix"/>
    <property type="evidence" value="ECO:0007669"/>
    <property type="project" value="Ensembl"/>
</dbReference>
<dbReference type="Ensembl" id="ENSOANT00000075004.1">
    <property type="protein sequence ID" value="ENSOANP00000049966.1"/>
    <property type="gene ID" value="ENSOANG00000046277.1"/>
</dbReference>
<dbReference type="FunCoup" id="A0A6I8PB12">
    <property type="interactions" value="1147"/>
</dbReference>
<dbReference type="Bgee" id="ENSOANG00000046277">
    <property type="expression patterns" value="Expressed in heart and 7 other cell types or tissues"/>
</dbReference>
<gene>
    <name evidence="6" type="primary">AURKAIP1</name>
</gene>
<evidence type="ECO:0000256" key="3">
    <source>
        <dbReference type="ARBA" id="ARBA00035647"/>
    </source>
</evidence>
<sequence>PAPLPFPPLTGRTLARPSPVAVVIPGTRAHSSRPADGQSRLAPQLPSAAGLEDVLVPRKLAISPLESWLTAHYILPRATPASGPAPTLGDQAGGPGRFYDCPPGEAGACGEPVPEGDAGARAILCKNVLKIRRRKMNHHQYRKLIKRTRFVRRKVLEGRRRRKQIRFEKDLERIWKKAGLKEAPEGWHTPKVYVKGQ</sequence>
<dbReference type="SMART" id="SM01155">
    <property type="entry name" value="DUF1713"/>
    <property type="match status" value="1"/>
</dbReference>
<reference evidence="6" key="2">
    <citation type="submission" date="2025-08" db="UniProtKB">
        <authorList>
            <consortium name="Ensembl"/>
        </authorList>
    </citation>
    <scope>IDENTIFICATION</scope>
    <source>
        <strain evidence="6">Glennie</strain>
    </source>
</reference>
<evidence type="ECO:0000256" key="2">
    <source>
        <dbReference type="ARBA" id="ARBA00023128"/>
    </source>
</evidence>
<dbReference type="Pfam" id="PF08213">
    <property type="entry name" value="COX24_C"/>
    <property type="match status" value="1"/>
</dbReference>
<dbReference type="GO" id="GO:0005739">
    <property type="term" value="C:mitochondrion"/>
    <property type="evidence" value="ECO:0000318"/>
    <property type="project" value="GO_Central"/>
</dbReference>
<dbReference type="InParanoid" id="A0A6I8PB12"/>
<reference evidence="6" key="3">
    <citation type="submission" date="2025-09" db="UniProtKB">
        <authorList>
            <consortium name="Ensembl"/>
        </authorList>
    </citation>
    <scope>IDENTIFICATION</scope>
    <source>
        <strain evidence="6">Glennie</strain>
    </source>
</reference>